<name>A0ABD7YXR5_9LACO</name>
<dbReference type="AlphaFoldDB" id="A0ABD7YXR5"/>
<accession>A0ABD7YXR5</accession>
<dbReference type="Proteomes" id="UP001224533">
    <property type="component" value="Plasmid unnamed2"/>
</dbReference>
<keyword evidence="1" id="KW-0812">Transmembrane</keyword>
<keyword evidence="1" id="KW-1133">Transmembrane helix</keyword>
<feature type="transmembrane region" description="Helical" evidence="1">
    <location>
        <begin position="21"/>
        <end position="42"/>
    </location>
</feature>
<evidence type="ECO:0000256" key="1">
    <source>
        <dbReference type="SAM" id="Phobius"/>
    </source>
</evidence>
<dbReference type="EMBL" id="CP114511">
    <property type="protein sequence ID" value="WHS18902.1"/>
    <property type="molecule type" value="Genomic_DNA"/>
</dbReference>
<gene>
    <name evidence="2" type="ORF">O2U02_10860</name>
</gene>
<sequence>MIVIKKLIYSIVAKDYAIHRLIIRDGLFFIIQFVIANIYTLLTSQSILSVRETIILGVINLLLLFLIIFVINRVLIHDFNMKVKPVDYKVDSYTLSKAGGKEFYTIRTNDGVKVIDKNRIEVIHAKVPTEDKKKIETTEIGYAELKIPDGLPDFQSDVFIKMLKKIKNPSMLMTFKYVKDDEPRNQQKNGRR</sequence>
<keyword evidence="1" id="KW-0472">Membrane</keyword>
<organism evidence="2 3">
    <name type="scientific">Ligilactobacillus salivarius</name>
    <dbReference type="NCBI Taxonomy" id="1624"/>
    <lineage>
        <taxon>Bacteria</taxon>
        <taxon>Bacillati</taxon>
        <taxon>Bacillota</taxon>
        <taxon>Bacilli</taxon>
        <taxon>Lactobacillales</taxon>
        <taxon>Lactobacillaceae</taxon>
        <taxon>Ligilactobacillus</taxon>
    </lineage>
</organism>
<dbReference type="RefSeq" id="WP_283536527.1">
    <property type="nucleotide sequence ID" value="NZ_CP114511.1"/>
</dbReference>
<keyword evidence="2" id="KW-0614">Plasmid</keyword>
<feature type="transmembrane region" description="Helical" evidence="1">
    <location>
        <begin position="54"/>
        <end position="75"/>
    </location>
</feature>
<evidence type="ECO:0000313" key="2">
    <source>
        <dbReference type="EMBL" id="WHS18902.1"/>
    </source>
</evidence>
<geneLocation type="plasmid" evidence="2 3">
    <name>unnamed2</name>
</geneLocation>
<protein>
    <submittedName>
        <fullName evidence="2">Uncharacterized protein</fullName>
    </submittedName>
</protein>
<proteinExistence type="predicted"/>
<evidence type="ECO:0000313" key="3">
    <source>
        <dbReference type="Proteomes" id="UP001224533"/>
    </source>
</evidence>
<reference evidence="2 3" key="1">
    <citation type="submission" date="2022-12" db="EMBL/GenBank/DDBJ databases">
        <title>Assessment of beneficial effects and identification of host adaptation-associated genes of Ligilactobacillus salivarius isolated from Meles meles.</title>
        <authorList>
            <person name="Wang Y."/>
        </authorList>
    </citation>
    <scope>NUCLEOTIDE SEQUENCE [LARGE SCALE GENOMIC DNA]</scope>
    <source>
        <strain evidence="2 3">S35</strain>
        <plasmid evidence="2 3">unnamed2</plasmid>
    </source>
</reference>